<evidence type="ECO:0000256" key="1">
    <source>
        <dbReference type="SAM" id="Phobius"/>
    </source>
</evidence>
<sequence length="165" mass="18833">MSSIEEKLWNYIDGNCNADEQQAISLLIERDEIYRRKYKELLALNAEFSAMELDEPPMAFTYNVMEQIRAEVALKPLKTTIDTRIFKGIAAFFIMSIVALIIFALSQVDWSAGQAVNFKLPEYKMPDTAGLFSGPAFEIFLFFDVVLGLYLSDAWLRRKKAVKAV</sequence>
<protein>
    <recommendedName>
        <fullName evidence="4">Zf-HC2 domain-containing protein</fullName>
    </recommendedName>
</protein>
<keyword evidence="1" id="KW-1133">Transmembrane helix</keyword>
<comment type="caution">
    <text evidence="2">The sequence shown here is derived from an EMBL/GenBank/DDBJ whole genome shotgun (WGS) entry which is preliminary data.</text>
</comment>
<feature type="transmembrane region" description="Helical" evidence="1">
    <location>
        <begin position="128"/>
        <end position="151"/>
    </location>
</feature>
<evidence type="ECO:0000313" key="3">
    <source>
        <dbReference type="Proteomes" id="UP000282759"/>
    </source>
</evidence>
<accession>A0A437MRX7</accession>
<keyword evidence="1" id="KW-0472">Membrane</keyword>
<evidence type="ECO:0008006" key="4">
    <source>
        <dbReference type="Google" id="ProtNLM"/>
    </source>
</evidence>
<keyword evidence="1" id="KW-0812">Transmembrane</keyword>
<evidence type="ECO:0000313" key="2">
    <source>
        <dbReference type="EMBL" id="RVU00385.1"/>
    </source>
</evidence>
<dbReference type="RefSeq" id="WP_127705555.1">
    <property type="nucleotide sequence ID" value="NZ_SACK01000005.1"/>
</dbReference>
<gene>
    <name evidence="2" type="ORF">EOD41_12970</name>
</gene>
<feature type="transmembrane region" description="Helical" evidence="1">
    <location>
        <begin position="85"/>
        <end position="108"/>
    </location>
</feature>
<name>A0A437MRX7_9SPHI</name>
<organism evidence="2 3">
    <name type="scientific">Mucilaginibacter limnophilus</name>
    <dbReference type="NCBI Taxonomy" id="1932778"/>
    <lineage>
        <taxon>Bacteria</taxon>
        <taxon>Pseudomonadati</taxon>
        <taxon>Bacteroidota</taxon>
        <taxon>Sphingobacteriia</taxon>
        <taxon>Sphingobacteriales</taxon>
        <taxon>Sphingobacteriaceae</taxon>
        <taxon>Mucilaginibacter</taxon>
    </lineage>
</organism>
<keyword evidence="3" id="KW-1185">Reference proteome</keyword>
<dbReference type="AlphaFoldDB" id="A0A437MRX7"/>
<dbReference type="OrthoDB" id="796197at2"/>
<dbReference type="Proteomes" id="UP000282759">
    <property type="component" value="Unassembled WGS sequence"/>
</dbReference>
<dbReference type="EMBL" id="SACK01000005">
    <property type="protein sequence ID" value="RVU00385.1"/>
    <property type="molecule type" value="Genomic_DNA"/>
</dbReference>
<proteinExistence type="predicted"/>
<reference evidence="2 3" key="1">
    <citation type="submission" date="2019-01" db="EMBL/GenBank/DDBJ databases">
        <authorList>
            <person name="Chen W.-M."/>
        </authorList>
    </citation>
    <scope>NUCLEOTIDE SEQUENCE [LARGE SCALE GENOMIC DNA]</scope>
    <source>
        <strain evidence="2 3">YBJ-36</strain>
    </source>
</reference>